<dbReference type="EMBL" id="MFQB01000019">
    <property type="protein sequence ID" value="OGH67952.1"/>
    <property type="molecule type" value="Genomic_DNA"/>
</dbReference>
<proteinExistence type="predicted"/>
<reference evidence="1 2" key="1">
    <citation type="journal article" date="2016" name="Nat. Commun.">
        <title>Thousands of microbial genomes shed light on interconnected biogeochemical processes in an aquifer system.</title>
        <authorList>
            <person name="Anantharaman K."/>
            <person name="Brown C.T."/>
            <person name="Hug L.A."/>
            <person name="Sharon I."/>
            <person name="Castelle C.J."/>
            <person name="Probst A.J."/>
            <person name="Thomas B.C."/>
            <person name="Singh A."/>
            <person name="Wilkins M.J."/>
            <person name="Karaoz U."/>
            <person name="Brodie E.L."/>
            <person name="Williams K.H."/>
            <person name="Hubbard S.S."/>
            <person name="Banfield J.F."/>
        </authorList>
    </citation>
    <scope>NUCLEOTIDE SEQUENCE [LARGE SCALE GENOMIC DNA]</scope>
</reference>
<evidence type="ECO:0000313" key="2">
    <source>
        <dbReference type="Proteomes" id="UP000176282"/>
    </source>
</evidence>
<gene>
    <name evidence="1" type="ORF">A3J66_03410</name>
</gene>
<evidence type="ECO:0000313" key="1">
    <source>
        <dbReference type="EMBL" id="OGH67952.1"/>
    </source>
</evidence>
<protein>
    <submittedName>
        <fullName evidence="1">Uncharacterized protein</fullName>
    </submittedName>
</protein>
<comment type="caution">
    <text evidence="1">The sequence shown here is derived from an EMBL/GenBank/DDBJ whole genome shotgun (WGS) entry which is preliminary data.</text>
</comment>
<dbReference type="AlphaFoldDB" id="A0A1F6M8H7"/>
<name>A0A1F6M8H7_9BACT</name>
<sequence>MNDPEWSWVGQANGRRYMCGRAECTFEPLDGPDGCEAKCQPAFYRLVEELEHLDDLNFQYTDTGGGTWTCNAM</sequence>
<accession>A0A1F6M8H7</accession>
<organism evidence="1 2">
    <name type="scientific">Candidatus Magasanikbacteria bacterium RIFCSPHIGHO2_02_FULL_47_14</name>
    <dbReference type="NCBI Taxonomy" id="1798680"/>
    <lineage>
        <taxon>Bacteria</taxon>
        <taxon>Candidatus Magasanikiibacteriota</taxon>
    </lineage>
</organism>
<dbReference type="Proteomes" id="UP000176282">
    <property type="component" value="Unassembled WGS sequence"/>
</dbReference>